<dbReference type="Proteomes" id="UP000031366">
    <property type="component" value="Unassembled WGS sequence"/>
</dbReference>
<proteinExistence type="predicted"/>
<dbReference type="AlphaFoldDB" id="A0A0C1R3F7"/>
<dbReference type="EMBL" id="AYSO01000012">
    <property type="protein sequence ID" value="KIE48052.1"/>
    <property type="molecule type" value="Genomic_DNA"/>
</dbReference>
<reference evidence="1 2" key="1">
    <citation type="journal article" date="2015" name="Infect. Genet. Evol.">
        <title>Genomic sequences of six botulinum neurotoxin-producing strains representing three clostridial species illustrate the mobility and diversity of botulinum neurotoxin genes.</title>
        <authorList>
            <person name="Smith T.J."/>
            <person name="Hill K.K."/>
            <person name="Xie G."/>
            <person name="Foley B.T."/>
            <person name="Williamson C.H."/>
            <person name="Foster J.T."/>
            <person name="Johnson S.L."/>
            <person name="Chertkov O."/>
            <person name="Teshima H."/>
            <person name="Gibbons H.S."/>
            <person name="Johnsky L.A."/>
            <person name="Karavis M.A."/>
            <person name="Smith L.A."/>
        </authorList>
    </citation>
    <scope>NUCLEOTIDE SEQUENCE [LARGE SCALE GENOMIC DNA]</scope>
    <source>
        <strain evidence="1 2">CDC 2741</strain>
    </source>
</reference>
<evidence type="ECO:0008006" key="3">
    <source>
        <dbReference type="Google" id="ProtNLM"/>
    </source>
</evidence>
<dbReference type="InterPro" id="IPR011009">
    <property type="entry name" value="Kinase-like_dom_sf"/>
</dbReference>
<comment type="caution">
    <text evidence="1">The sequence shown here is derived from an EMBL/GenBank/DDBJ whole genome shotgun (WGS) entry which is preliminary data.</text>
</comment>
<evidence type="ECO:0000313" key="2">
    <source>
        <dbReference type="Proteomes" id="UP000031366"/>
    </source>
</evidence>
<gene>
    <name evidence="1" type="ORF">U732_3941</name>
</gene>
<sequence>MGRPFTNPVYLNEKTEKIIREAEYLGKGNNGVVYLLPDNKIIKIFNSSKVCKDEYNTLIRSKKSKYFPRVYEHGKHYIIRDFVGGIRLDKYLRRNNMNRTLAEHLVKLMKDFKKLGYKRLDIRCKDLYVQEDFSVKVIDPKNQFTKVVRYPRHLMKGIHKRNKLDEFLFFVADIDPELHKYWSEKIYLYICEELE</sequence>
<dbReference type="OrthoDB" id="1916806at2"/>
<evidence type="ECO:0000313" key="1">
    <source>
        <dbReference type="EMBL" id="KIE48052.1"/>
    </source>
</evidence>
<name>A0A0C1R3F7_9CLOT</name>
<accession>A0A0C1R3F7</accession>
<dbReference type="SUPFAM" id="SSF56112">
    <property type="entry name" value="Protein kinase-like (PK-like)"/>
    <property type="match status" value="1"/>
</dbReference>
<dbReference type="STRING" id="29341.RSJ17_11415"/>
<keyword evidence="2" id="KW-1185">Reference proteome</keyword>
<dbReference type="RefSeq" id="WP_039630516.1">
    <property type="nucleotide sequence ID" value="NZ_AYSO01000012.1"/>
</dbReference>
<protein>
    <recommendedName>
        <fullName evidence="3">Protein kinase</fullName>
    </recommendedName>
</protein>
<organism evidence="1 2">
    <name type="scientific">Clostridium argentinense CDC 2741</name>
    <dbReference type="NCBI Taxonomy" id="1418104"/>
    <lineage>
        <taxon>Bacteria</taxon>
        <taxon>Bacillati</taxon>
        <taxon>Bacillota</taxon>
        <taxon>Clostridia</taxon>
        <taxon>Eubacteriales</taxon>
        <taxon>Clostridiaceae</taxon>
        <taxon>Clostridium</taxon>
    </lineage>
</organism>